<organism evidence="1">
    <name type="scientific">Eutreptiella gymnastica</name>
    <dbReference type="NCBI Taxonomy" id="73025"/>
    <lineage>
        <taxon>Eukaryota</taxon>
        <taxon>Discoba</taxon>
        <taxon>Euglenozoa</taxon>
        <taxon>Euglenida</taxon>
        <taxon>Spirocuta</taxon>
        <taxon>Euglenophyceae</taxon>
        <taxon>Eutreptiales</taxon>
        <taxon>Eutreptiaceae</taxon>
        <taxon>Eutreptiella</taxon>
    </lineage>
</organism>
<proteinExistence type="predicted"/>
<dbReference type="AlphaFoldDB" id="A0A7S1J255"/>
<protein>
    <submittedName>
        <fullName evidence="1">Uncharacterized protein</fullName>
    </submittedName>
</protein>
<sequence length="107" mass="12150">MHSVVPWDHLNPCVCLQVCECDACCNFFEQQLPPQYAMEHVQTSRRAPLLLEAAPVLGSETQRPTDSDQVLHLNDLLPFLIGSLVDQREGLASLRRREPSTYFTQVK</sequence>
<reference evidence="1" key="1">
    <citation type="submission" date="2021-01" db="EMBL/GenBank/DDBJ databases">
        <authorList>
            <person name="Corre E."/>
            <person name="Pelletier E."/>
            <person name="Niang G."/>
            <person name="Scheremetjew M."/>
            <person name="Finn R."/>
            <person name="Kale V."/>
            <person name="Holt S."/>
            <person name="Cochrane G."/>
            <person name="Meng A."/>
            <person name="Brown T."/>
            <person name="Cohen L."/>
        </authorList>
    </citation>
    <scope>NUCLEOTIDE SEQUENCE</scope>
    <source>
        <strain evidence="1">NIES-381</strain>
    </source>
</reference>
<gene>
    <name evidence="1" type="ORF">EGYM00392_LOCUS41385</name>
</gene>
<accession>A0A7S1J255</accession>
<dbReference type="EMBL" id="HBGA01111113">
    <property type="protein sequence ID" value="CAD9030246.1"/>
    <property type="molecule type" value="Transcribed_RNA"/>
</dbReference>
<name>A0A7S1J255_9EUGL</name>
<evidence type="ECO:0000313" key="1">
    <source>
        <dbReference type="EMBL" id="CAD9030246.1"/>
    </source>
</evidence>